<accession>A0A2A4J6Q7</accession>
<organism evidence="5">
    <name type="scientific">Heliothis virescens</name>
    <name type="common">Tobacco budworm moth</name>
    <dbReference type="NCBI Taxonomy" id="7102"/>
    <lineage>
        <taxon>Eukaryota</taxon>
        <taxon>Metazoa</taxon>
        <taxon>Ecdysozoa</taxon>
        <taxon>Arthropoda</taxon>
        <taxon>Hexapoda</taxon>
        <taxon>Insecta</taxon>
        <taxon>Pterygota</taxon>
        <taxon>Neoptera</taxon>
        <taxon>Endopterygota</taxon>
        <taxon>Lepidoptera</taxon>
        <taxon>Glossata</taxon>
        <taxon>Ditrysia</taxon>
        <taxon>Noctuoidea</taxon>
        <taxon>Noctuidae</taxon>
        <taxon>Heliothinae</taxon>
        <taxon>Heliothis</taxon>
    </lineage>
</organism>
<evidence type="ECO:0000256" key="1">
    <source>
        <dbReference type="PROSITE-ProRule" id="PRU00371"/>
    </source>
</evidence>
<dbReference type="AlphaFoldDB" id="A0A2A4J6Q7"/>
<feature type="compositionally biased region" description="Acidic residues" evidence="2">
    <location>
        <begin position="136"/>
        <end position="149"/>
    </location>
</feature>
<dbReference type="GO" id="GO:0003677">
    <property type="term" value="F:DNA binding"/>
    <property type="evidence" value="ECO:0007669"/>
    <property type="project" value="InterPro"/>
</dbReference>
<feature type="domain" description="MADF" evidence="3">
    <location>
        <begin position="14"/>
        <end position="100"/>
    </location>
</feature>
<dbReference type="GO" id="GO:0006357">
    <property type="term" value="P:regulation of transcription by RNA polymerase II"/>
    <property type="evidence" value="ECO:0007669"/>
    <property type="project" value="TreeGrafter"/>
</dbReference>
<dbReference type="SMART" id="SM00595">
    <property type="entry name" value="MADF"/>
    <property type="match status" value="1"/>
</dbReference>
<dbReference type="PANTHER" id="PTHR12243">
    <property type="entry name" value="MADF DOMAIN TRANSCRIPTION FACTOR"/>
    <property type="match status" value="1"/>
</dbReference>
<dbReference type="InterPro" id="IPR006578">
    <property type="entry name" value="MADF-dom"/>
</dbReference>
<comment type="subcellular location">
    <subcellularLocation>
        <location evidence="1">Nucleus</location>
    </subcellularLocation>
</comment>
<gene>
    <name evidence="5" type="ORF">B5V51_5941</name>
</gene>
<feature type="region of interest" description="Disordered" evidence="2">
    <location>
        <begin position="136"/>
        <end position="173"/>
    </location>
</feature>
<evidence type="ECO:0000259" key="3">
    <source>
        <dbReference type="PROSITE" id="PS51029"/>
    </source>
</evidence>
<feature type="domain" description="BESS" evidence="4">
    <location>
        <begin position="185"/>
        <end position="224"/>
    </location>
</feature>
<reference evidence="5" key="1">
    <citation type="submission" date="2017-09" db="EMBL/GenBank/DDBJ databases">
        <title>Contemporary evolution of a Lepidopteran species, Heliothis virescens, in response to modern agricultural practices.</title>
        <authorList>
            <person name="Fritz M.L."/>
            <person name="Deyonke A.M."/>
            <person name="Papanicolaou A."/>
            <person name="Micinski S."/>
            <person name="Westbrook J."/>
            <person name="Gould F."/>
        </authorList>
    </citation>
    <scope>NUCLEOTIDE SEQUENCE [LARGE SCALE GENOMIC DNA]</scope>
    <source>
        <strain evidence="5">HvINT-</strain>
        <tissue evidence="5">Whole body</tissue>
    </source>
</reference>
<dbReference type="GO" id="GO:0005667">
    <property type="term" value="C:transcription regulator complex"/>
    <property type="evidence" value="ECO:0007669"/>
    <property type="project" value="TreeGrafter"/>
</dbReference>
<protein>
    <recommendedName>
        <fullName evidence="6">MADF domain-containing protein</fullName>
    </recommendedName>
</protein>
<evidence type="ECO:0000256" key="2">
    <source>
        <dbReference type="SAM" id="MobiDB-lite"/>
    </source>
</evidence>
<name>A0A2A4J6Q7_HELVI</name>
<dbReference type="InterPro" id="IPR004210">
    <property type="entry name" value="BESS_motif"/>
</dbReference>
<dbReference type="InterPro" id="IPR039353">
    <property type="entry name" value="TF_Adf1"/>
</dbReference>
<sequence length="240" mass="27871">MPRDILSEQQMNIKFVKAVQRHPTLYNFELPSYSRKDVSDKAWEDVGRTMNMTPPACRERWRNLRAVFMRTMRAPPRGSTGVKKPYYLADVMQFVVPYMRTLGETAAKKQQAKEAQEAQEKRPVQVAIEEIKVEQLDDDDSSDWAEDEREMSVSRKRSVQDDEPQQSVKVARIAQPSSSTVTLDSDHIKSFLNSLLPELNEMNSVQFKNFKRRVLLLIDDITTEIPASPRRRTNESEYIM</sequence>
<dbReference type="PROSITE" id="PS51029">
    <property type="entry name" value="MADF"/>
    <property type="match status" value="1"/>
</dbReference>
<dbReference type="EMBL" id="NWSH01002630">
    <property type="protein sequence ID" value="PCG67807.1"/>
    <property type="molecule type" value="Genomic_DNA"/>
</dbReference>
<comment type="caution">
    <text evidence="5">The sequence shown here is derived from an EMBL/GenBank/DDBJ whole genome shotgun (WGS) entry which is preliminary data.</text>
</comment>
<dbReference type="Pfam" id="PF10545">
    <property type="entry name" value="MADF_DNA_bdg"/>
    <property type="match status" value="1"/>
</dbReference>
<proteinExistence type="predicted"/>
<evidence type="ECO:0008006" key="6">
    <source>
        <dbReference type="Google" id="ProtNLM"/>
    </source>
</evidence>
<evidence type="ECO:0000259" key="4">
    <source>
        <dbReference type="PROSITE" id="PS51031"/>
    </source>
</evidence>
<keyword evidence="1" id="KW-0539">Nucleus</keyword>
<dbReference type="GO" id="GO:0005634">
    <property type="term" value="C:nucleus"/>
    <property type="evidence" value="ECO:0007669"/>
    <property type="project" value="UniProtKB-SubCell"/>
</dbReference>
<evidence type="ECO:0000313" key="5">
    <source>
        <dbReference type="EMBL" id="PCG67807.1"/>
    </source>
</evidence>
<dbReference type="PROSITE" id="PS51031">
    <property type="entry name" value="BESS"/>
    <property type="match status" value="1"/>
</dbReference>
<dbReference type="PANTHER" id="PTHR12243:SF60">
    <property type="entry name" value="SI:CH211-15D5.12-RELATED"/>
    <property type="match status" value="1"/>
</dbReference>